<protein>
    <submittedName>
        <fullName evidence="2">Nucleotidyltransferase domain-containing protein</fullName>
    </submittedName>
</protein>
<dbReference type="PANTHER" id="PTHR33933">
    <property type="entry name" value="NUCLEOTIDYLTRANSFERASE"/>
    <property type="match status" value="1"/>
</dbReference>
<evidence type="ECO:0000259" key="1">
    <source>
        <dbReference type="Pfam" id="PF01909"/>
    </source>
</evidence>
<dbReference type="CDD" id="cd05403">
    <property type="entry name" value="NT_KNTase_like"/>
    <property type="match status" value="1"/>
</dbReference>
<evidence type="ECO:0000313" key="2">
    <source>
        <dbReference type="EMBL" id="MVX63744.1"/>
    </source>
</evidence>
<dbReference type="EMBL" id="WSRQ01000010">
    <property type="protein sequence ID" value="MVX63744.1"/>
    <property type="molecule type" value="Genomic_DNA"/>
</dbReference>
<feature type="domain" description="Polymerase nucleotidyl transferase" evidence="1">
    <location>
        <begin position="30"/>
        <end position="92"/>
    </location>
</feature>
<dbReference type="Gene3D" id="3.30.460.10">
    <property type="entry name" value="Beta Polymerase, domain 2"/>
    <property type="match status" value="1"/>
</dbReference>
<dbReference type="GO" id="GO:0016779">
    <property type="term" value="F:nucleotidyltransferase activity"/>
    <property type="evidence" value="ECO:0007669"/>
    <property type="project" value="InterPro"/>
</dbReference>
<dbReference type="InterPro" id="IPR052548">
    <property type="entry name" value="Type_VII_TA_antitoxin"/>
</dbReference>
<name>A0A964W1Y7_9CLOT</name>
<dbReference type="InterPro" id="IPR002934">
    <property type="entry name" value="Polymerase_NTP_transf_dom"/>
</dbReference>
<evidence type="ECO:0000313" key="3">
    <source>
        <dbReference type="Proteomes" id="UP000656077"/>
    </source>
</evidence>
<gene>
    <name evidence="2" type="ORF">GKZ28_08555</name>
</gene>
<comment type="caution">
    <text evidence="2">The sequence shown here is derived from an EMBL/GenBank/DDBJ whole genome shotgun (WGS) entry which is preliminary data.</text>
</comment>
<dbReference type="AlphaFoldDB" id="A0A964W1Y7"/>
<reference evidence="2" key="1">
    <citation type="submission" date="2019-12" db="EMBL/GenBank/DDBJ databases">
        <title>Microbes associate with the intestines of laboratory mice.</title>
        <authorList>
            <person name="Navarre W."/>
            <person name="Wong E."/>
        </authorList>
    </citation>
    <scope>NUCLEOTIDE SEQUENCE</scope>
    <source>
        <strain evidence="2">NM79_F5</strain>
    </source>
</reference>
<dbReference type="Proteomes" id="UP000656077">
    <property type="component" value="Unassembled WGS sequence"/>
</dbReference>
<sequence length="120" mass="13726">MKVVQKETELDSNIIEIINKVKGKAQIIFGEKLTDVILFGSYARGDQNSESDLDIMIIVNMDSFDLKKYRDTIVDIEVDISLDYDIVLSIMLQSESEFKKYDKVLPFFISIVNEGISMYG</sequence>
<dbReference type="PANTHER" id="PTHR33933:SF1">
    <property type="entry name" value="PROTEIN ADENYLYLTRANSFERASE MNTA-RELATED"/>
    <property type="match status" value="1"/>
</dbReference>
<dbReference type="InterPro" id="IPR043519">
    <property type="entry name" value="NT_sf"/>
</dbReference>
<dbReference type="Pfam" id="PF01909">
    <property type="entry name" value="NTP_transf_2"/>
    <property type="match status" value="1"/>
</dbReference>
<proteinExistence type="predicted"/>
<dbReference type="SUPFAM" id="SSF81301">
    <property type="entry name" value="Nucleotidyltransferase"/>
    <property type="match status" value="1"/>
</dbReference>
<organism evidence="2 3">
    <name type="scientific">Clostridium chromiireducens</name>
    <dbReference type="NCBI Taxonomy" id="225345"/>
    <lineage>
        <taxon>Bacteria</taxon>
        <taxon>Bacillati</taxon>
        <taxon>Bacillota</taxon>
        <taxon>Clostridia</taxon>
        <taxon>Eubacteriales</taxon>
        <taxon>Clostridiaceae</taxon>
        <taxon>Clostridium</taxon>
    </lineage>
</organism>
<accession>A0A964W1Y7</accession>